<gene>
    <name evidence="1" type="ORF">Pan14r_54510</name>
</gene>
<keyword evidence="2" id="KW-1185">Reference proteome</keyword>
<reference evidence="1 2" key="1">
    <citation type="submission" date="2019-02" db="EMBL/GenBank/DDBJ databases">
        <title>Deep-cultivation of Planctomycetes and their phenomic and genomic characterization uncovers novel biology.</title>
        <authorList>
            <person name="Wiegand S."/>
            <person name="Jogler M."/>
            <person name="Boedeker C."/>
            <person name="Pinto D."/>
            <person name="Vollmers J."/>
            <person name="Rivas-Marin E."/>
            <person name="Kohn T."/>
            <person name="Peeters S.H."/>
            <person name="Heuer A."/>
            <person name="Rast P."/>
            <person name="Oberbeckmann S."/>
            <person name="Bunk B."/>
            <person name="Jeske O."/>
            <person name="Meyerdierks A."/>
            <person name="Storesund J.E."/>
            <person name="Kallscheuer N."/>
            <person name="Luecker S."/>
            <person name="Lage O.M."/>
            <person name="Pohl T."/>
            <person name="Merkel B.J."/>
            <person name="Hornburger P."/>
            <person name="Mueller R.-W."/>
            <person name="Bruemmer F."/>
            <person name="Labrenz M."/>
            <person name="Spormann A.M."/>
            <person name="Op Den Camp H."/>
            <person name="Overmann J."/>
            <person name="Amann R."/>
            <person name="Jetten M.S.M."/>
            <person name="Mascher T."/>
            <person name="Medema M.H."/>
            <person name="Devos D.P."/>
            <person name="Kaster A.-K."/>
            <person name="Ovreas L."/>
            <person name="Rohde M."/>
            <person name="Galperin M.Y."/>
            <person name="Jogler C."/>
        </authorList>
    </citation>
    <scope>NUCLEOTIDE SEQUENCE [LARGE SCALE GENOMIC DNA]</scope>
    <source>
        <strain evidence="1 2">Pan14r</strain>
    </source>
</reference>
<dbReference type="Proteomes" id="UP000317238">
    <property type="component" value="Unassembled WGS sequence"/>
</dbReference>
<proteinExistence type="predicted"/>
<dbReference type="AlphaFoldDB" id="A0A5C5XQP6"/>
<dbReference type="EMBL" id="SJPL01000003">
    <property type="protein sequence ID" value="TWT64949.1"/>
    <property type="molecule type" value="Genomic_DNA"/>
</dbReference>
<accession>A0A5C5XQP6</accession>
<sequence length="53" mass="6125">MLQTVRRCRLDSMCNNAFNRSGVEPLLDASLTTFPRPRSVNAAVRRVKRPYLF</sequence>
<evidence type="ECO:0000313" key="1">
    <source>
        <dbReference type="EMBL" id="TWT64949.1"/>
    </source>
</evidence>
<comment type="caution">
    <text evidence="1">The sequence shown here is derived from an EMBL/GenBank/DDBJ whole genome shotgun (WGS) entry which is preliminary data.</text>
</comment>
<evidence type="ECO:0000313" key="2">
    <source>
        <dbReference type="Proteomes" id="UP000317238"/>
    </source>
</evidence>
<organism evidence="1 2">
    <name type="scientific">Crateriforma conspicua</name>
    <dbReference type="NCBI Taxonomy" id="2527996"/>
    <lineage>
        <taxon>Bacteria</taxon>
        <taxon>Pseudomonadati</taxon>
        <taxon>Planctomycetota</taxon>
        <taxon>Planctomycetia</taxon>
        <taxon>Planctomycetales</taxon>
        <taxon>Planctomycetaceae</taxon>
        <taxon>Crateriforma</taxon>
    </lineage>
</organism>
<name>A0A5C5XQP6_9PLAN</name>
<protein>
    <submittedName>
        <fullName evidence="1">Uncharacterized protein</fullName>
    </submittedName>
</protein>